<feature type="transmembrane region" description="Helical" evidence="6">
    <location>
        <begin position="417"/>
        <end position="435"/>
    </location>
</feature>
<comment type="caution">
    <text evidence="8">The sequence shown here is derived from an EMBL/GenBank/DDBJ whole genome shotgun (WGS) entry which is preliminary data.</text>
</comment>
<dbReference type="InterPro" id="IPR050360">
    <property type="entry name" value="MFS_Sugar_Transporters"/>
</dbReference>
<accession>A0A031LRC0</accession>
<evidence type="ECO:0000256" key="5">
    <source>
        <dbReference type="ARBA" id="ARBA00023136"/>
    </source>
</evidence>
<dbReference type="InterPro" id="IPR005828">
    <property type="entry name" value="MFS_sugar_transport-like"/>
</dbReference>
<dbReference type="InterPro" id="IPR020846">
    <property type="entry name" value="MFS_dom"/>
</dbReference>
<dbReference type="PROSITE" id="PS50850">
    <property type="entry name" value="MFS"/>
    <property type="match status" value="1"/>
</dbReference>
<feature type="transmembrane region" description="Helical" evidence="6">
    <location>
        <begin position="28"/>
        <end position="52"/>
    </location>
</feature>
<comment type="similarity">
    <text evidence="2">Belongs to the major facilitator superfamily. Sugar transporter (TC 2.A.1.1) family.</text>
</comment>
<feature type="transmembrane region" description="Helical" evidence="6">
    <location>
        <begin position="183"/>
        <end position="202"/>
    </location>
</feature>
<dbReference type="PROSITE" id="PS00217">
    <property type="entry name" value="SUGAR_TRANSPORT_2"/>
    <property type="match status" value="1"/>
</dbReference>
<dbReference type="InterPro" id="IPR005829">
    <property type="entry name" value="Sugar_transporter_CS"/>
</dbReference>
<sequence length="457" mass="50542">MSKSWEELKDELFKNLNWGKSRWFNYKMLLLTGSGIFVDGYNIIIISFGLAGIKEAFGLQNQPFTLGLIGISVIIGNLIGALISGYFTDKLGRRLIFIVDLILFVFFAIISGLVTDAIELIFARFLVGIGIGLDYPIATSYLSEFTPVKPRGKFLVMNITFFNIAGIVAALVGYSLLPLGSTIAWRYMLISAAIPAIIAIIARYRTPESPRWLLEHGKKEEAIKVIEKVTNSQVSTETKKLIMDAKLEEESSKYYKDLLTKYTKWAIFIGLFYFFFAIAFIDSTIYGPSILASFGESGLIGSILYWSLFVVGDIICILIIDSFGRRNSTITGWAGMLVTILFLTFAPPTFNVLKLLSFILFAMFQGIGPASLHMVYSPELFPTKIRATAEGWKQGIGRLGGVITGLIFPALPSFDELSIIIFACFAGLILSILLAPETKGKTLEEISERKIGGETVS</sequence>
<keyword evidence="3 6" id="KW-0812">Transmembrane</keyword>
<evidence type="ECO:0000256" key="3">
    <source>
        <dbReference type="ARBA" id="ARBA00022692"/>
    </source>
</evidence>
<organism evidence="8 9">
    <name type="scientific">Candidatus Acidianus copahuensis</name>
    <dbReference type="NCBI Taxonomy" id="1160895"/>
    <lineage>
        <taxon>Archaea</taxon>
        <taxon>Thermoproteota</taxon>
        <taxon>Thermoprotei</taxon>
        <taxon>Sulfolobales</taxon>
        <taxon>Sulfolobaceae</taxon>
        <taxon>Acidianus</taxon>
    </lineage>
</organism>
<feature type="transmembrane region" description="Helical" evidence="6">
    <location>
        <begin position="121"/>
        <end position="142"/>
    </location>
</feature>
<evidence type="ECO:0000256" key="4">
    <source>
        <dbReference type="ARBA" id="ARBA00022989"/>
    </source>
</evidence>
<keyword evidence="9" id="KW-1185">Reference proteome</keyword>
<protein>
    <submittedName>
        <fullName evidence="8">Phosphate transporter</fullName>
    </submittedName>
</protein>
<dbReference type="GO" id="GO:0005351">
    <property type="term" value="F:carbohydrate:proton symporter activity"/>
    <property type="evidence" value="ECO:0007669"/>
    <property type="project" value="TreeGrafter"/>
</dbReference>
<keyword evidence="5 6" id="KW-0472">Membrane</keyword>
<keyword evidence="4 6" id="KW-1133">Transmembrane helix</keyword>
<evidence type="ECO:0000256" key="1">
    <source>
        <dbReference type="ARBA" id="ARBA00004141"/>
    </source>
</evidence>
<dbReference type="EMBL" id="JFZT01000035">
    <property type="protein sequence ID" value="EZQ10029.1"/>
    <property type="molecule type" value="Genomic_DNA"/>
</dbReference>
<dbReference type="Pfam" id="PF00083">
    <property type="entry name" value="Sugar_tr"/>
    <property type="match status" value="1"/>
</dbReference>
<proteinExistence type="inferred from homology"/>
<dbReference type="Proteomes" id="UP000024332">
    <property type="component" value="Unassembled WGS sequence"/>
</dbReference>
<dbReference type="GO" id="GO:0016020">
    <property type="term" value="C:membrane"/>
    <property type="evidence" value="ECO:0007669"/>
    <property type="project" value="UniProtKB-SubCell"/>
</dbReference>
<dbReference type="OrthoDB" id="117970at2157"/>
<dbReference type="PANTHER" id="PTHR48022">
    <property type="entry name" value="PLASTIDIC GLUCOSE TRANSPORTER 4"/>
    <property type="match status" value="1"/>
</dbReference>
<evidence type="ECO:0000259" key="7">
    <source>
        <dbReference type="PROSITE" id="PS50850"/>
    </source>
</evidence>
<dbReference type="STRING" id="1160895.CM19_04635"/>
<feature type="transmembrane region" description="Helical" evidence="6">
    <location>
        <begin position="95"/>
        <end position="115"/>
    </location>
</feature>
<feature type="domain" description="Major facilitator superfamily (MFS) profile" evidence="7">
    <location>
        <begin position="28"/>
        <end position="439"/>
    </location>
</feature>
<dbReference type="SUPFAM" id="SSF103473">
    <property type="entry name" value="MFS general substrate transporter"/>
    <property type="match status" value="1"/>
</dbReference>
<name>A0A031LRC0_9CREN</name>
<reference evidence="8 9" key="1">
    <citation type="submission" date="2014-03" db="EMBL/GenBank/DDBJ databases">
        <title>Draft genome sequence of the novel thermoacidophilic archaea Acidianus copahuensis ALE1 strain, isolated from Copahue volcanic area in Neuquen Argentina.</title>
        <authorList>
            <person name="Urbieta M.S."/>
            <person name="Rascovan N."/>
            <person name="Castro C."/>
            <person name="Revale S."/>
            <person name="Giaveno M.A."/>
            <person name="Vazquez M.P."/>
            <person name="Donati E.R."/>
        </authorList>
    </citation>
    <scope>NUCLEOTIDE SEQUENCE [LARGE SCALE GENOMIC DNA]</scope>
    <source>
        <strain evidence="8 9">ALE1</strain>
    </source>
</reference>
<feature type="transmembrane region" description="Helical" evidence="6">
    <location>
        <begin position="154"/>
        <end position="177"/>
    </location>
</feature>
<feature type="transmembrane region" description="Helical" evidence="6">
    <location>
        <begin position="298"/>
        <end position="320"/>
    </location>
</feature>
<dbReference type="AlphaFoldDB" id="A0A031LRC0"/>
<dbReference type="InterPro" id="IPR036259">
    <property type="entry name" value="MFS_trans_sf"/>
</dbReference>
<dbReference type="PANTHER" id="PTHR48022:SF2">
    <property type="entry name" value="PLASTIDIC GLUCOSE TRANSPORTER 4"/>
    <property type="match status" value="1"/>
</dbReference>
<feature type="transmembrane region" description="Helical" evidence="6">
    <location>
        <begin position="265"/>
        <end position="286"/>
    </location>
</feature>
<evidence type="ECO:0000313" key="9">
    <source>
        <dbReference type="Proteomes" id="UP000024332"/>
    </source>
</evidence>
<evidence type="ECO:0000313" key="8">
    <source>
        <dbReference type="EMBL" id="EZQ10029.1"/>
    </source>
</evidence>
<gene>
    <name evidence="8" type="ORF">CM19_04635</name>
</gene>
<comment type="subcellular location">
    <subcellularLocation>
        <location evidence="1">Membrane</location>
        <topology evidence="1">Multi-pass membrane protein</topology>
    </subcellularLocation>
</comment>
<feature type="transmembrane region" description="Helical" evidence="6">
    <location>
        <begin position="332"/>
        <end position="350"/>
    </location>
</feature>
<dbReference type="CDD" id="cd17316">
    <property type="entry name" value="MFS_SV2_like"/>
    <property type="match status" value="1"/>
</dbReference>
<evidence type="ECO:0000256" key="2">
    <source>
        <dbReference type="ARBA" id="ARBA00010992"/>
    </source>
</evidence>
<evidence type="ECO:0000256" key="6">
    <source>
        <dbReference type="SAM" id="Phobius"/>
    </source>
</evidence>
<feature type="transmembrane region" description="Helical" evidence="6">
    <location>
        <begin position="64"/>
        <end position="83"/>
    </location>
</feature>
<dbReference type="RefSeq" id="WP_048099222.1">
    <property type="nucleotide sequence ID" value="NZ_JFZT01000035.1"/>
</dbReference>
<dbReference type="Gene3D" id="1.20.1250.20">
    <property type="entry name" value="MFS general substrate transporter like domains"/>
    <property type="match status" value="1"/>
</dbReference>